<dbReference type="EMBL" id="JACIJM010000001">
    <property type="protein sequence ID" value="MBB5720480.1"/>
    <property type="molecule type" value="Genomic_DNA"/>
</dbReference>
<evidence type="ECO:0000313" key="2">
    <source>
        <dbReference type="Proteomes" id="UP000535415"/>
    </source>
</evidence>
<evidence type="ECO:0000313" key="1">
    <source>
        <dbReference type="EMBL" id="MBB5720480.1"/>
    </source>
</evidence>
<dbReference type="Proteomes" id="UP000535415">
    <property type="component" value="Unassembled WGS sequence"/>
</dbReference>
<dbReference type="AlphaFoldDB" id="A0A7W9BHB1"/>
<reference evidence="1 2" key="1">
    <citation type="submission" date="2020-08" db="EMBL/GenBank/DDBJ databases">
        <title>Genomic Encyclopedia of Type Strains, Phase IV (KMG-IV): sequencing the most valuable type-strain genomes for metagenomic binning, comparative biology and taxonomic classification.</title>
        <authorList>
            <person name="Goeker M."/>
        </authorList>
    </citation>
    <scope>NUCLEOTIDE SEQUENCE [LARGE SCALE GENOMIC DNA]</scope>
    <source>
        <strain evidence="1 2">DSM 101064</strain>
    </source>
</reference>
<accession>A0A7W9BHB1</accession>
<keyword evidence="2" id="KW-1185">Reference proteome</keyword>
<proteinExistence type="predicted"/>
<name>A0A7W9BHB1_9RHOB</name>
<protein>
    <submittedName>
        <fullName evidence="1">Uncharacterized protein</fullName>
    </submittedName>
</protein>
<gene>
    <name evidence="1" type="ORF">FHS72_000084</name>
</gene>
<dbReference type="RefSeq" id="WP_183523884.1">
    <property type="nucleotide sequence ID" value="NZ_JACIJM010000001.1"/>
</dbReference>
<comment type="caution">
    <text evidence="1">The sequence shown here is derived from an EMBL/GenBank/DDBJ whole genome shotgun (WGS) entry which is preliminary data.</text>
</comment>
<organism evidence="1 2">
    <name type="scientific">Yoonia ponticola</name>
    <dbReference type="NCBI Taxonomy" id="1524255"/>
    <lineage>
        <taxon>Bacteria</taxon>
        <taxon>Pseudomonadati</taxon>
        <taxon>Pseudomonadota</taxon>
        <taxon>Alphaproteobacteria</taxon>
        <taxon>Rhodobacterales</taxon>
        <taxon>Paracoccaceae</taxon>
        <taxon>Yoonia</taxon>
    </lineage>
</organism>
<sequence length="141" mass="16079">MPPKAAQPFLVELMSRDPERVAAALQDAAWEKSPAAYDALLQQAKQVYFALPRELPTRQDTQRKWAFAALLYETRDTAPSNMACGCYMSNASPKEVETVEIVSQTSDDQFHVHCDACRIDYDVTAEHFETGEPDWRWKPRL</sequence>